<dbReference type="PANTHER" id="PTHR43175">
    <property type="entry name" value="CARBONIC ANHYDRASE"/>
    <property type="match status" value="1"/>
</dbReference>
<sequence>MNLLTLQNVQNFDAYVFSKQPDYHEPTVRQEFAKAVPLRTVVVYCYDPRAVGVPAAVAREFDEVYPGEILTDEQGNKIASTTTLFEVIVAGGRAIDALRSITVAQHLFGIKNIVIVHHTHCGATSFTADGIVNAFQKEQGNDISTLYEQDSICISDFVTSLQHDTRLVRASKGTPHNVDIYGYVYNIDTDELSLVTQDKGAPVQIGA</sequence>
<keyword evidence="4 6" id="KW-0862">Zinc</keyword>
<comment type="similarity">
    <text evidence="1">Belongs to the beta-class carbonic anhydrase family.</text>
</comment>
<accession>A8ZLZ4</accession>
<keyword evidence="3 6" id="KW-0479">Metal-binding</keyword>
<proteinExistence type="inferred from homology"/>
<evidence type="ECO:0000256" key="6">
    <source>
        <dbReference type="PIRSR" id="PIRSR601765-1"/>
    </source>
</evidence>
<dbReference type="AlphaFoldDB" id="A8ZLZ4"/>
<dbReference type="PANTHER" id="PTHR43175:SF3">
    <property type="entry name" value="CARBON DISULFIDE HYDROLASE"/>
    <property type="match status" value="1"/>
</dbReference>
<evidence type="ECO:0000256" key="5">
    <source>
        <dbReference type="ARBA" id="ARBA00048348"/>
    </source>
</evidence>
<feature type="binding site" evidence="6">
    <location>
        <position position="121"/>
    </location>
    <ligand>
        <name>Zn(2+)</name>
        <dbReference type="ChEBI" id="CHEBI:29105"/>
    </ligand>
</feature>
<dbReference type="HOGENOM" id="CLU_1383416_0_0_3"/>
<evidence type="ECO:0000256" key="4">
    <source>
        <dbReference type="ARBA" id="ARBA00022833"/>
    </source>
</evidence>
<dbReference type="Proteomes" id="UP000000268">
    <property type="component" value="Plasmid pREB2"/>
</dbReference>
<evidence type="ECO:0000313" key="8">
    <source>
        <dbReference type="Proteomes" id="UP000000268"/>
    </source>
</evidence>
<feature type="binding site" evidence="6">
    <location>
        <position position="118"/>
    </location>
    <ligand>
        <name>Zn(2+)</name>
        <dbReference type="ChEBI" id="CHEBI:29105"/>
    </ligand>
</feature>
<organism evidence="7 8">
    <name type="scientific">Acaryochloris marina (strain MBIC 11017)</name>
    <dbReference type="NCBI Taxonomy" id="329726"/>
    <lineage>
        <taxon>Bacteria</taxon>
        <taxon>Bacillati</taxon>
        <taxon>Cyanobacteriota</taxon>
        <taxon>Cyanophyceae</taxon>
        <taxon>Acaryochloridales</taxon>
        <taxon>Acaryochloridaceae</taxon>
        <taxon>Acaryochloris</taxon>
    </lineage>
</organism>
<name>A8ZLZ4_ACAM1</name>
<dbReference type="RefSeq" id="WP_012166917.1">
    <property type="nucleotide sequence ID" value="NC_009927.1"/>
</dbReference>
<keyword evidence="7" id="KW-0614">Plasmid</keyword>
<keyword evidence="8" id="KW-1185">Reference proteome</keyword>
<dbReference type="EC" id="4.2.1.1" evidence="2"/>
<dbReference type="SMART" id="SM00947">
    <property type="entry name" value="Pro_CA"/>
    <property type="match status" value="1"/>
</dbReference>
<dbReference type="GO" id="GO:0008270">
    <property type="term" value="F:zinc ion binding"/>
    <property type="evidence" value="ECO:0007669"/>
    <property type="project" value="InterPro"/>
</dbReference>
<dbReference type="OrthoDB" id="9792260at2"/>
<dbReference type="GO" id="GO:0004089">
    <property type="term" value="F:carbonate dehydratase activity"/>
    <property type="evidence" value="ECO:0007669"/>
    <property type="project" value="UniProtKB-EC"/>
</dbReference>
<dbReference type="InterPro" id="IPR036874">
    <property type="entry name" value="Carbonic_anhydrase_sf"/>
</dbReference>
<comment type="catalytic activity">
    <reaction evidence="5">
        <text>hydrogencarbonate + H(+) = CO2 + H2O</text>
        <dbReference type="Rhea" id="RHEA:10748"/>
        <dbReference type="ChEBI" id="CHEBI:15377"/>
        <dbReference type="ChEBI" id="CHEBI:15378"/>
        <dbReference type="ChEBI" id="CHEBI:16526"/>
        <dbReference type="ChEBI" id="CHEBI:17544"/>
        <dbReference type="EC" id="4.2.1.1"/>
    </reaction>
</comment>
<protein>
    <recommendedName>
        <fullName evidence="2">carbonic anhydrase</fullName>
        <ecNumber evidence="2">4.2.1.1</ecNumber>
    </recommendedName>
</protein>
<dbReference type="Gene3D" id="3.40.1050.10">
    <property type="entry name" value="Carbonic anhydrase"/>
    <property type="match status" value="1"/>
</dbReference>
<comment type="cofactor">
    <cofactor evidence="6">
        <name>Zn(2+)</name>
        <dbReference type="ChEBI" id="CHEBI:29105"/>
    </cofactor>
    <text evidence="6">Binds 1 zinc ion per subunit.</text>
</comment>
<gene>
    <name evidence="7" type="ordered locus">AM1_B0037</name>
</gene>
<evidence type="ECO:0000256" key="3">
    <source>
        <dbReference type="ARBA" id="ARBA00022723"/>
    </source>
</evidence>
<dbReference type="SUPFAM" id="SSF53056">
    <property type="entry name" value="beta-carbonic anhydrase, cab"/>
    <property type="match status" value="1"/>
</dbReference>
<evidence type="ECO:0000256" key="2">
    <source>
        <dbReference type="ARBA" id="ARBA00012925"/>
    </source>
</evidence>
<dbReference type="EMBL" id="CP000839">
    <property type="protein sequence ID" value="ABW31763.1"/>
    <property type="molecule type" value="Genomic_DNA"/>
</dbReference>
<dbReference type="InterPro" id="IPR001765">
    <property type="entry name" value="Carbonic_anhydrase"/>
</dbReference>
<evidence type="ECO:0000313" key="7">
    <source>
        <dbReference type="EMBL" id="ABW31763.1"/>
    </source>
</evidence>
<geneLocation type="plasmid" evidence="7 8">
    <name>pREB2</name>
</geneLocation>
<dbReference type="KEGG" id="amr:AM1_B0037"/>
<evidence type="ECO:0000256" key="1">
    <source>
        <dbReference type="ARBA" id="ARBA00006217"/>
    </source>
</evidence>
<reference evidence="7 8" key="1">
    <citation type="journal article" date="2008" name="Proc. Natl. Acad. Sci. U.S.A.">
        <title>Niche adaptation and genome expansion in the chlorophyll d-producing cyanobacterium Acaryochloris marina.</title>
        <authorList>
            <person name="Swingley W.D."/>
            <person name="Chen M."/>
            <person name="Cheung P.C."/>
            <person name="Conrad A.L."/>
            <person name="Dejesa L.C."/>
            <person name="Hao J."/>
            <person name="Honchak B.M."/>
            <person name="Karbach L.E."/>
            <person name="Kurdoglu A."/>
            <person name="Lahiri S."/>
            <person name="Mastrian S.D."/>
            <person name="Miyashita H."/>
            <person name="Page L."/>
            <person name="Ramakrishna P."/>
            <person name="Satoh S."/>
            <person name="Sattley W.M."/>
            <person name="Shimada Y."/>
            <person name="Taylor H.L."/>
            <person name="Tomo T."/>
            <person name="Tsuchiya T."/>
            <person name="Wang Z.T."/>
            <person name="Raymond J."/>
            <person name="Mimuro M."/>
            <person name="Blankenship R.E."/>
            <person name="Touchman J.W."/>
        </authorList>
    </citation>
    <scope>NUCLEOTIDE SEQUENCE [LARGE SCALE GENOMIC DNA]</scope>
    <source>
        <strain evidence="8">MBIC 11017</strain>
        <plasmid evidence="8">Plasmid pREB2</plasmid>
    </source>
</reference>